<keyword evidence="1" id="KW-1185">Reference proteome</keyword>
<organism evidence="1 2">
    <name type="scientific">Dioscorea cayennensis subsp. rotundata</name>
    <name type="common">White Guinea yam</name>
    <name type="synonym">Dioscorea rotundata</name>
    <dbReference type="NCBI Taxonomy" id="55577"/>
    <lineage>
        <taxon>Eukaryota</taxon>
        <taxon>Viridiplantae</taxon>
        <taxon>Streptophyta</taxon>
        <taxon>Embryophyta</taxon>
        <taxon>Tracheophyta</taxon>
        <taxon>Spermatophyta</taxon>
        <taxon>Magnoliopsida</taxon>
        <taxon>Liliopsida</taxon>
        <taxon>Dioscoreales</taxon>
        <taxon>Dioscoreaceae</taxon>
        <taxon>Dioscorea</taxon>
    </lineage>
</organism>
<sequence length="105" mass="11507">MGTESKFNCGNCQLHSSFRPTPNEIDLKSCHLKSKSLFINLSALQLSVLDVLKQILFGSSLVNIELFPSAVLALSCNFSITFGFQTSTAMAPSKNMHEAPTKVHF</sequence>
<reference evidence="2" key="1">
    <citation type="submission" date="2025-08" db="UniProtKB">
        <authorList>
            <consortium name="RefSeq"/>
        </authorList>
    </citation>
    <scope>IDENTIFICATION</scope>
</reference>
<evidence type="ECO:0000313" key="2">
    <source>
        <dbReference type="RefSeq" id="XP_039129266.1"/>
    </source>
</evidence>
<proteinExistence type="predicted"/>
<dbReference type="GeneID" id="120265429"/>
<gene>
    <name evidence="2" type="primary">LOC120265429</name>
</gene>
<dbReference type="Proteomes" id="UP001515500">
    <property type="component" value="Chromosome 7"/>
</dbReference>
<evidence type="ECO:0000313" key="1">
    <source>
        <dbReference type="Proteomes" id="UP001515500"/>
    </source>
</evidence>
<accession>A0AB40BP96</accession>
<name>A0AB40BP96_DIOCR</name>
<dbReference type="AlphaFoldDB" id="A0AB40BP96"/>
<protein>
    <submittedName>
        <fullName evidence="2">Uncharacterized protein LOC120265429</fullName>
    </submittedName>
</protein>
<dbReference type="RefSeq" id="XP_039129266.1">
    <property type="nucleotide sequence ID" value="XM_039273332.1"/>
</dbReference>